<organism evidence="15 16">
    <name type="scientific">Poriferisphaera corsica</name>
    <dbReference type="NCBI Taxonomy" id="2528020"/>
    <lineage>
        <taxon>Bacteria</taxon>
        <taxon>Pseudomonadati</taxon>
        <taxon>Planctomycetota</taxon>
        <taxon>Phycisphaerae</taxon>
        <taxon>Phycisphaerales</taxon>
        <taxon>Phycisphaeraceae</taxon>
        <taxon>Poriferisphaera</taxon>
    </lineage>
</organism>
<keyword evidence="10 14" id="KW-0472">Membrane</keyword>
<dbReference type="Gene3D" id="1.20.1730.10">
    <property type="entry name" value="Sodium/glucose cotransporter"/>
    <property type="match status" value="1"/>
</dbReference>
<dbReference type="Proteomes" id="UP000317369">
    <property type="component" value="Chromosome"/>
</dbReference>
<evidence type="ECO:0000256" key="12">
    <source>
        <dbReference type="ARBA" id="ARBA00033708"/>
    </source>
</evidence>
<dbReference type="PROSITE" id="PS50283">
    <property type="entry name" value="NA_SOLUT_SYMP_3"/>
    <property type="match status" value="1"/>
</dbReference>
<accession>A0A517YWL3</accession>
<evidence type="ECO:0000256" key="8">
    <source>
        <dbReference type="ARBA" id="ARBA00023053"/>
    </source>
</evidence>
<keyword evidence="4" id="KW-1003">Cell membrane</keyword>
<evidence type="ECO:0000256" key="7">
    <source>
        <dbReference type="ARBA" id="ARBA00022989"/>
    </source>
</evidence>
<keyword evidence="5 14" id="KW-0812">Transmembrane</keyword>
<sequence>MGGVNQGGYGVGGVVFMVAYLLSLLLVGYWGYLKRGEKTLSDFYLGGRGVGFFVLLFTLYATQYSGNTLFGLVGGAYREGWVWLQFVYIMMMVVVFYLLYAPKLYPLARREGFVTPSDYLEMRYESRVMSLAGSVVMLYALGNFMLAQMTAMGRAFEGVLGDWGMMETGANAGIGWTFLLGVVGLALVMLIYETLGGFRAVAWTDMIQGLVMLCGFGGVMVLIVWKFGGMGAVTERMMSGDMMDQLKVLPPGVSGNLRWMSYVLVAGIGASLYPQAIQRIYAAKQVAVLKKSLCVMVFLPLFTTLVMVVIGVYATDRYEGLSGASADKVFAVILGDIQGSGFVGYCLSVLLSGAVVAAIMSTADSALLTMSSMITKDFLGKYDLKEATLMRIGKVTAWVLVVLLGGGALLLEATDLDLTLIDLLDLKLEGLAQLAPAFMLGMHWKGLRSEGVLAGLIAGLAVMLALRVMLEDGRLFDVHAGLYGLAMNVCVAVGVSWILNRSNGRLVG</sequence>
<dbReference type="RefSeq" id="WP_145078712.1">
    <property type="nucleotide sequence ID" value="NZ_CP036425.1"/>
</dbReference>
<feature type="transmembrane region" description="Helical" evidence="14">
    <location>
        <begin position="293"/>
        <end position="314"/>
    </location>
</feature>
<protein>
    <submittedName>
        <fullName evidence="15">Sodium/proline symporter</fullName>
    </submittedName>
</protein>
<keyword evidence="3" id="KW-0813">Transport</keyword>
<evidence type="ECO:0000313" key="16">
    <source>
        <dbReference type="Proteomes" id="UP000317369"/>
    </source>
</evidence>
<dbReference type="CDD" id="cd10322">
    <property type="entry name" value="SLC5sbd"/>
    <property type="match status" value="1"/>
</dbReference>
<feature type="transmembrane region" description="Helical" evidence="14">
    <location>
        <begin position="389"/>
        <end position="411"/>
    </location>
</feature>
<evidence type="ECO:0000256" key="1">
    <source>
        <dbReference type="ARBA" id="ARBA00004651"/>
    </source>
</evidence>
<dbReference type="AlphaFoldDB" id="A0A517YWL3"/>
<feature type="transmembrane region" description="Helical" evidence="14">
    <location>
        <begin position="81"/>
        <end position="100"/>
    </location>
</feature>
<gene>
    <name evidence="15" type="primary">putP_2</name>
    <name evidence="15" type="ORF">KS4_26870</name>
</gene>
<evidence type="ECO:0000256" key="10">
    <source>
        <dbReference type="ARBA" id="ARBA00023136"/>
    </source>
</evidence>
<keyword evidence="6" id="KW-0769">Symport</keyword>
<dbReference type="GO" id="GO:0006814">
    <property type="term" value="P:sodium ion transport"/>
    <property type="evidence" value="ECO:0007669"/>
    <property type="project" value="UniProtKB-KW"/>
</dbReference>
<reference evidence="15 16" key="1">
    <citation type="submission" date="2019-02" db="EMBL/GenBank/DDBJ databases">
        <title>Deep-cultivation of Planctomycetes and their phenomic and genomic characterization uncovers novel biology.</title>
        <authorList>
            <person name="Wiegand S."/>
            <person name="Jogler M."/>
            <person name="Boedeker C."/>
            <person name="Pinto D."/>
            <person name="Vollmers J."/>
            <person name="Rivas-Marin E."/>
            <person name="Kohn T."/>
            <person name="Peeters S.H."/>
            <person name="Heuer A."/>
            <person name="Rast P."/>
            <person name="Oberbeckmann S."/>
            <person name="Bunk B."/>
            <person name="Jeske O."/>
            <person name="Meyerdierks A."/>
            <person name="Storesund J.E."/>
            <person name="Kallscheuer N."/>
            <person name="Luecker S."/>
            <person name="Lage O.M."/>
            <person name="Pohl T."/>
            <person name="Merkel B.J."/>
            <person name="Hornburger P."/>
            <person name="Mueller R.-W."/>
            <person name="Bruemmer F."/>
            <person name="Labrenz M."/>
            <person name="Spormann A.M."/>
            <person name="Op den Camp H."/>
            <person name="Overmann J."/>
            <person name="Amann R."/>
            <person name="Jetten M.S.M."/>
            <person name="Mascher T."/>
            <person name="Medema M.H."/>
            <person name="Devos D.P."/>
            <person name="Kaster A.-K."/>
            <person name="Ovreas L."/>
            <person name="Rohde M."/>
            <person name="Galperin M.Y."/>
            <person name="Jogler C."/>
        </authorList>
    </citation>
    <scope>NUCLEOTIDE SEQUENCE [LARGE SCALE GENOMIC DNA]</scope>
    <source>
        <strain evidence="15 16">KS4</strain>
    </source>
</reference>
<evidence type="ECO:0000256" key="14">
    <source>
        <dbReference type="SAM" id="Phobius"/>
    </source>
</evidence>
<dbReference type="InterPro" id="IPR050277">
    <property type="entry name" value="Sodium:Solute_Symporter"/>
</dbReference>
<feature type="transmembrane region" description="Helical" evidence="14">
    <location>
        <begin position="342"/>
        <end position="368"/>
    </location>
</feature>
<feature type="transmembrane region" description="Helical" evidence="14">
    <location>
        <begin position="482"/>
        <end position="499"/>
    </location>
</feature>
<dbReference type="KEGG" id="pcor:KS4_26870"/>
<evidence type="ECO:0000256" key="2">
    <source>
        <dbReference type="ARBA" id="ARBA00006434"/>
    </source>
</evidence>
<feature type="transmembrane region" description="Helical" evidence="14">
    <location>
        <begin position="259"/>
        <end position="281"/>
    </location>
</feature>
<name>A0A517YWL3_9BACT</name>
<evidence type="ECO:0000256" key="11">
    <source>
        <dbReference type="ARBA" id="ARBA00023201"/>
    </source>
</evidence>
<dbReference type="GO" id="GO:0005886">
    <property type="term" value="C:plasma membrane"/>
    <property type="evidence" value="ECO:0007669"/>
    <property type="project" value="UniProtKB-SubCell"/>
</dbReference>
<dbReference type="InterPro" id="IPR038377">
    <property type="entry name" value="Na/Glc_symporter_sf"/>
</dbReference>
<evidence type="ECO:0000256" key="6">
    <source>
        <dbReference type="ARBA" id="ARBA00022847"/>
    </source>
</evidence>
<feature type="transmembrane region" description="Helical" evidence="14">
    <location>
        <begin position="43"/>
        <end position="61"/>
    </location>
</feature>
<evidence type="ECO:0000256" key="13">
    <source>
        <dbReference type="RuleBase" id="RU362091"/>
    </source>
</evidence>
<comment type="subcellular location">
    <subcellularLocation>
        <location evidence="1">Cell membrane</location>
        <topology evidence="1">Multi-pass membrane protein</topology>
    </subcellularLocation>
</comment>
<dbReference type="OrthoDB" id="9810181at2"/>
<keyword evidence="11" id="KW-0739">Sodium transport</keyword>
<proteinExistence type="inferred from homology"/>
<feature type="transmembrane region" description="Helical" evidence="14">
    <location>
        <begin position="173"/>
        <end position="195"/>
    </location>
</feature>
<keyword evidence="16" id="KW-1185">Reference proteome</keyword>
<dbReference type="PANTHER" id="PTHR48086">
    <property type="entry name" value="SODIUM/PROLINE SYMPORTER-RELATED"/>
    <property type="match status" value="1"/>
</dbReference>
<feature type="transmembrane region" description="Helical" evidence="14">
    <location>
        <begin position="131"/>
        <end position="153"/>
    </location>
</feature>
<dbReference type="GO" id="GO:0015293">
    <property type="term" value="F:symporter activity"/>
    <property type="evidence" value="ECO:0007669"/>
    <property type="project" value="UniProtKB-KW"/>
</dbReference>
<dbReference type="InterPro" id="IPR001734">
    <property type="entry name" value="Na/solute_symporter"/>
</dbReference>
<keyword evidence="7 14" id="KW-1133">Transmembrane helix</keyword>
<evidence type="ECO:0000256" key="3">
    <source>
        <dbReference type="ARBA" id="ARBA00022448"/>
    </source>
</evidence>
<keyword evidence="9" id="KW-0406">Ion transport</keyword>
<keyword evidence="8" id="KW-0915">Sodium</keyword>
<dbReference type="Pfam" id="PF00474">
    <property type="entry name" value="SSF"/>
    <property type="match status" value="1"/>
</dbReference>
<evidence type="ECO:0000256" key="9">
    <source>
        <dbReference type="ARBA" id="ARBA00023065"/>
    </source>
</evidence>
<dbReference type="PANTHER" id="PTHR48086:SF3">
    <property type="entry name" value="SODIUM_PROLINE SYMPORTER"/>
    <property type="match status" value="1"/>
</dbReference>
<feature type="transmembrane region" description="Helical" evidence="14">
    <location>
        <begin position="6"/>
        <end position="31"/>
    </location>
</feature>
<feature type="transmembrane region" description="Helical" evidence="14">
    <location>
        <begin position="452"/>
        <end position="470"/>
    </location>
</feature>
<comment type="similarity">
    <text evidence="2 13">Belongs to the sodium:solute symporter (SSF) (TC 2.A.21) family.</text>
</comment>
<evidence type="ECO:0000256" key="5">
    <source>
        <dbReference type="ARBA" id="ARBA00022692"/>
    </source>
</evidence>
<dbReference type="EMBL" id="CP036425">
    <property type="protein sequence ID" value="QDU34616.1"/>
    <property type="molecule type" value="Genomic_DNA"/>
</dbReference>
<evidence type="ECO:0000256" key="4">
    <source>
        <dbReference type="ARBA" id="ARBA00022475"/>
    </source>
</evidence>
<evidence type="ECO:0000313" key="15">
    <source>
        <dbReference type="EMBL" id="QDU34616.1"/>
    </source>
</evidence>
<comment type="catalytic activity">
    <reaction evidence="12">
        <text>L-proline(in) + Na(+)(in) = L-proline(out) + Na(+)(out)</text>
        <dbReference type="Rhea" id="RHEA:28967"/>
        <dbReference type="ChEBI" id="CHEBI:29101"/>
        <dbReference type="ChEBI" id="CHEBI:60039"/>
    </reaction>
</comment>
<feature type="transmembrane region" description="Helical" evidence="14">
    <location>
        <begin position="207"/>
        <end position="228"/>
    </location>
</feature>